<evidence type="ECO:0000313" key="2">
    <source>
        <dbReference type="EMBL" id="KAL0304226.1"/>
    </source>
</evidence>
<dbReference type="PANTHER" id="PTHR39741:SF2">
    <property type="entry name" value="F-BOX DOMAIN-CONTAINING PROTEIN"/>
    <property type="match status" value="1"/>
</dbReference>
<reference evidence="2" key="1">
    <citation type="submission" date="2020-06" db="EMBL/GenBank/DDBJ databases">
        <authorList>
            <person name="Li T."/>
            <person name="Hu X."/>
            <person name="Zhang T."/>
            <person name="Song X."/>
            <person name="Zhang H."/>
            <person name="Dai N."/>
            <person name="Sheng W."/>
            <person name="Hou X."/>
            <person name="Wei L."/>
        </authorList>
    </citation>
    <scope>NUCLEOTIDE SEQUENCE</scope>
    <source>
        <strain evidence="2">G02</strain>
        <tissue evidence="2">Leaf</tissue>
    </source>
</reference>
<dbReference type="InterPro" id="IPR036047">
    <property type="entry name" value="F-box-like_dom_sf"/>
</dbReference>
<dbReference type="SUPFAM" id="SSF81383">
    <property type="entry name" value="F-box domain"/>
    <property type="match status" value="1"/>
</dbReference>
<proteinExistence type="predicted"/>
<dbReference type="PANTHER" id="PTHR39741">
    <property type="entry name" value="F-BOX DOMAIN CONTAINING PROTEIN, EXPRESSED"/>
    <property type="match status" value="1"/>
</dbReference>
<dbReference type="InterPro" id="IPR055336">
    <property type="entry name" value="At4g00755-like"/>
</dbReference>
<organism evidence="2">
    <name type="scientific">Sesamum radiatum</name>
    <name type="common">Black benniseed</name>
    <dbReference type="NCBI Taxonomy" id="300843"/>
    <lineage>
        <taxon>Eukaryota</taxon>
        <taxon>Viridiplantae</taxon>
        <taxon>Streptophyta</taxon>
        <taxon>Embryophyta</taxon>
        <taxon>Tracheophyta</taxon>
        <taxon>Spermatophyta</taxon>
        <taxon>Magnoliopsida</taxon>
        <taxon>eudicotyledons</taxon>
        <taxon>Gunneridae</taxon>
        <taxon>Pentapetalae</taxon>
        <taxon>asterids</taxon>
        <taxon>lamiids</taxon>
        <taxon>Lamiales</taxon>
        <taxon>Pedaliaceae</taxon>
        <taxon>Sesamum</taxon>
    </lineage>
</organism>
<protein>
    <submittedName>
        <fullName evidence="2">F-box protein</fullName>
    </submittedName>
</protein>
<dbReference type="EMBL" id="JACGWJ010000029">
    <property type="protein sequence ID" value="KAL0304226.1"/>
    <property type="molecule type" value="Genomic_DNA"/>
</dbReference>
<evidence type="ECO:0000259" key="1">
    <source>
        <dbReference type="Pfam" id="PF12937"/>
    </source>
</evidence>
<dbReference type="InterPro" id="IPR001810">
    <property type="entry name" value="F-box_dom"/>
</dbReference>
<name>A0AAW2KE30_SESRA</name>
<reference evidence="2" key="2">
    <citation type="journal article" date="2024" name="Plant">
        <title>Genomic evolution and insights into agronomic trait innovations of Sesamum species.</title>
        <authorList>
            <person name="Miao H."/>
            <person name="Wang L."/>
            <person name="Qu L."/>
            <person name="Liu H."/>
            <person name="Sun Y."/>
            <person name="Le M."/>
            <person name="Wang Q."/>
            <person name="Wei S."/>
            <person name="Zheng Y."/>
            <person name="Lin W."/>
            <person name="Duan Y."/>
            <person name="Cao H."/>
            <person name="Xiong S."/>
            <person name="Wang X."/>
            <person name="Wei L."/>
            <person name="Li C."/>
            <person name="Ma Q."/>
            <person name="Ju M."/>
            <person name="Zhao R."/>
            <person name="Li G."/>
            <person name="Mu C."/>
            <person name="Tian Q."/>
            <person name="Mei H."/>
            <person name="Zhang T."/>
            <person name="Gao T."/>
            <person name="Zhang H."/>
        </authorList>
    </citation>
    <scope>NUCLEOTIDE SEQUENCE</scope>
    <source>
        <strain evidence="2">G02</strain>
    </source>
</reference>
<accession>A0AAW2KE30</accession>
<dbReference type="AlphaFoldDB" id="A0AAW2KE30"/>
<sequence>MVLGCDLGDRDRNSRVKMDGSMDFIQWVGEDMSLKILMCLEDPSDLVRTGAVSSSWRQFVITHGLCKKLCLRMFPEASSFTRVIECDHIGKSVATGTDDSAEWTSLVTEHRVVNNRATYWSSKGERDPAAPETLIYKLSSQLCLITEVHVHPFQAKAVRFQMGHPKVPLQKYRDEVDKFLDEQDLSDDKFVWTYRSPEYPMAQENRLQKFKLPEPVLCIGGILKVELLGRVQTQEMDGLYYICINHVAVIGRPLSPLFDVKMIDEQGKCTLTYNPKTFSLKRVELIKEEESSSQSHFRRFSESIRTWEQVIISTLRGAGPLMIDDNDSDHEYLD</sequence>
<dbReference type="Gene3D" id="1.20.1280.50">
    <property type="match status" value="1"/>
</dbReference>
<feature type="domain" description="F-box" evidence="1">
    <location>
        <begin position="31"/>
        <end position="72"/>
    </location>
</feature>
<gene>
    <name evidence="2" type="ORF">Sradi_6290700</name>
</gene>
<dbReference type="Pfam" id="PF12937">
    <property type="entry name" value="F-box-like"/>
    <property type="match status" value="1"/>
</dbReference>
<comment type="caution">
    <text evidence="2">The sequence shown here is derived from an EMBL/GenBank/DDBJ whole genome shotgun (WGS) entry which is preliminary data.</text>
</comment>